<dbReference type="EMBL" id="RIBY02002156">
    <property type="protein sequence ID" value="KAH9824460.1"/>
    <property type="molecule type" value="Genomic_DNA"/>
</dbReference>
<organism evidence="4 5">
    <name type="scientific">Teratosphaeria destructans</name>
    <dbReference type="NCBI Taxonomy" id="418781"/>
    <lineage>
        <taxon>Eukaryota</taxon>
        <taxon>Fungi</taxon>
        <taxon>Dikarya</taxon>
        <taxon>Ascomycota</taxon>
        <taxon>Pezizomycotina</taxon>
        <taxon>Dothideomycetes</taxon>
        <taxon>Dothideomycetidae</taxon>
        <taxon>Mycosphaerellales</taxon>
        <taxon>Teratosphaeriaceae</taxon>
        <taxon>Teratosphaeria</taxon>
    </lineage>
</organism>
<sequence>MGNLLSSSKERKAKTKQGAGLQAVCLSAGDIKELQCIGYSDREHGKVRWKTLISSDKTPSKDLTAGIATLPPRKENQPTSAGGNMAPHRHRQAEVYIVVSGEAIINVDMLEYPVSAGSVVFIPGGAERAVRNTSLTEEFVWYFCLAADKIGDVRFLYKNDGIGVASQPRVMG</sequence>
<feature type="domain" description="Cupin type-2" evidence="3">
    <location>
        <begin position="82"/>
        <end position="141"/>
    </location>
</feature>
<dbReference type="Gene3D" id="2.60.120.10">
    <property type="entry name" value="Jelly Rolls"/>
    <property type="match status" value="1"/>
</dbReference>
<dbReference type="PANTHER" id="PTHR35848">
    <property type="entry name" value="OXALATE-BINDING PROTEIN"/>
    <property type="match status" value="1"/>
</dbReference>
<evidence type="ECO:0000313" key="5">
    <source>
        <dbReference type="Proteomes" id="UP001138500"/>
    </source>
</evidence>
<accession>A0A9W7VZW5</accession>
<keyword evidence="1" id="KW-0479">Metal-binding</keyword>
<evidence type="ECO:0000256" key="2">
    <source>
        <dbReference type="SAM" id="MobiDB-lite"/>
    </source>
</evidence>
<dbReference type="Proteomes" id="UP001138500">
    <property type="component" value="Unassembled WGS sequence"/>
</dbReference>
<dbReference type="Pfam" id="PF07883">
    <property type="entry name" value="Cupin_2"/>
    <property type="match status" value="1"/>
</dbReference>
<keyword evidence="5" id="KW-1185">Reference proteome</keyword>
<comment type="caution">
    <text evidence="4">The sequence shown here is derived from an EMBL/GenBank/DDBJ whole genome shotgun (WGS) entry which is preliminary data.</text>
</comment>
<name>A0A9W7VZW5_9PEZI</name>
<dbReference type="InterPro" id="IPR014710">
    <property type="entry name" value="RmlC-like_jellyroll"/>
</dbReference>
<dbReference type="InterPro" id="IPR011051">
    <property type="entry name" value="RmlC_Cupin_sf"/>
</dbReference>
<dbReference type="PANTHER" id="PTHR35848:SF6">
    <property type="entry name" value="CUPIN TYPE-2 DOMAIN-CONTAINING PROTEIN"/>
    <property type="match status" value="1"/>
</dbReference>
<reference evidence="4 5" key="2">
    <citation type="journal article" date="2021" name="Curr. Genet.">
        <title>Genetic response to nitrogen starvation in the aggressive Eucalyptus foliar pathogen Teratosphaeria destructans.</title>
        <authorList>
            <person name="Havenga M."/>
            <person name="Wingfield B.D."/>
            <person name="Wingfield M.J."/>
            <person name="Dreyer L.L."/>
            <person name="Roets F."/>
            <person name="Aylward J."/>
        </authorList>
    </citation>
    <scope>NUCLEOTIDE SEQUENCE [LARGE SCALE GENOMIC DNA]</scope>
    <source>
        <strain evidence="4">CMW44962</strain>
    </source>
</reference>
<gene>
    <name evidence="4" type="ORF">Tdes44962_MAKER04410</name>
</gene>
<evidence type="ECO:0000259" key="3">
    <source>
        <dbReference type="Pfam" id="PF07883"/>
    </source>
</evidence>
<dbReference type="OrthoDB" id="445803at2759"/>
<evidence type="ECO:0000256" key="1">
    <source>
        <dbReference type="ARBA" id="ARBA00022723"/>
    </source>
</evidence>
<protein>
    <submittedName>
        <fullName evidence="4">AraC-like ligand binding domain</fullName>
    </submittedName>
</protein>
<proteinExistence type="predicted"/>
<dbReference type="AlphaFoldDB" id="A0A9W7VZW5"/>
<dbReference type="GO" id="GO:0046872">
    <property type="term" value="F:metal ion binding"/>
    <property type="evidence" value="ECO:0007669"/>
    <property type="project" value="UniProtKB-KW"/>
</dbReference>
<evidence type="ECO:0000313" key="4">
    <source>
        <dbReference type="EMBL" id="KAH9824460.1"/>
    </source>
</evidence>
<dbReference type="SUPFAM" id="SSF51182">
    <property type="entry name" value="RmlC-like cupins"/>
    <property type="match status" value="1"/>
</dbReference>
<dbReference type="InterPro" id="IPR013096">
    <property type="entry name" value="Cupin_2"/>
</dbReference>
<reference evidence="4 5" key="1">
    <citation type="journal article" date="2018" name="IMA Fungus">
        <title>IMA Genome-F 10: Nine draft genome sequences of Claviceps purpurea s.lat., including C. arundinis, C. humidiphila, and C. cf. spartinae, pseudomolecules for the pitch canker pathogen Fusarium circinatum, draft genome of Davidsoniella eucalypti, Grosmannia galeiformis, Quambalaria eucalypti, and Teratosphaeria destructans.</title>
        <authorList>
            <person name="Wingfield B.D."/>
            <person name="Liu M."/>
            <person name="Nguyen H.D."/>
            <person name="Lane F.A."/>
            <person name="Morgan S.W."/>
            <person name="De Vos L."/>
            <person name="Wilken P.M."/>
            <person name="Duong T.A."/>
            <person name="Aylward J."/>
            <person name="Coetzee M.P."/>
            <person name="Dadej K."/>
            <person name="De Beer Z.W."/>
            <person name="Findlay W."/>
            <person name="Havenga M."/>
            <person name="Kolarik M."/>
            <person name="Menzies J.G."/>
            <person name="Naidoo K."/>
            <person name="Pochopski O."/>
            <person name="Shoukouhi P."/>
            <person name="Santana Q.C."/>
            <person name="Seifert K.A."/>
            <person name="Soal N."/>
            <person name="Steenkamp E.T."/>
            <person name="Tatham C.T."/>
            <person name="van der Nest M.A."/>
            <person name="Wingfield M.J."/>
        </authorList>
    </citation>
    <scope>NUCLEOTIDE SEQUENCE [LARGE SCALE GENOMIC DNA]</scope>
    <source>
        <strain evidence="4">CMW44962</strain>
    </source>
</reference>
<feature type="region of interest" description="Disordered" evidence="2">
    <location>
        <begin position="63"/>
        <end position="87"/>
    </location>
</feature>
<dbReference type="InterPro" id="IPR051610">
    <property type="entry name" value="GPI/OXD"/>
</dbReference>